<dbReference type="EMBL" id="JAUSWM010000008">
    <property type="protein sequence ID" value="MDQ0484550.1"/>
    <property type="molecule type" value="Genomic_DNA"/>
</dbReference>
<dbReference type="GeneID" id="301327127"/>
<dbReference type="RefSeq" id="WP_301551597.1">
    <property type="nucleotide sequence ID" value="NZ_JAQRMZ010000004.1"/>
</dbReference>
<reference evidence="3" key="1">
    <citation type="submission" date="2023-07" db="EMBL/GenBank/DDBJ databases">
        <title>Genomic Encyclopedia of Type Strains, Phase IV (KMG-IV): sequencing the most valuable type-strain genomes for metagenomic binning, comparative biology and taxonomic classification.</title>
        <authorList>
            <person name="Goeker M."/>
        </authorList>
    </citation>
    <scope>NUCLEOTIDE SEQUENCE [LARGE SCALE GENOMIC DNA]</scope>
    <source>
        <strain evidence="3">JSM 076093</strain>
    </source>
</reference>
<keyword evidence="1" id="KW-0597">Phosphoprotein</keyword>
<comment type="caution">
    <text evidence="3">The sequence shown here is derived from an EMBL/GenBank/DDBJ whole genome shotgun (WGS) entry which is preliminary data.</text>
</comment>
<dbReference type="InterPro" id="IPR051932">
    <property type="entry name" value="Bact_StressResp_Reg"/>
</dbReference>
<accession>A0ABU0K5B6</accession>
<evidence type="ECO:0000256" key="1">
    <source>
        <dbReference type="ARBA" id="ARBA00022553"/>
    </source>
</evidence>
<feature type="domain" description="STAS" evidence="2">
    <location>
        <begin position="156"/>
        <end position="267"/>
    </location>
</feature>
<proteinExistence type="predicted"/>
<dbReference type="InterPro" id="IPR002645">
    <property type="entry name" value="STAS_dom"/>
</dbReference>
<dbReference type="InterPro" id="IPR036513">
    <property type="entry name" value="STAS_dom_sf"/>
</dbReference>
<dbReference type="Proteomes" id="UP001226720">
    <property type="component" value="Unassembled WGS sequence"/>
</dbReference>
<evidence type="ECO:0000313" key="3">
    <source>
        <dbReference type="EMBL" id="MDQ0484550.1"/>
    </source>
</evidence>
<dbReference type="PANTHER" id="PTHR33745">
    <property type="entry name" value="RSBT ANTAGONIST PROTEIN RSBS-RELATED"/>
    <property type="match status" value="1"/>
</dbReference>
<dbReference type="CDD" id="cd07041">
    <property type="entry name" value="STAS_RsbR_RsbS_like"/>
    <property type="match status" value="1"/>
</dbReference>
<sequence>MSVHPVIEKEVIMIGEKIQERKYEIAKSLVNDELEVDKVTKLNEEFIQLCADSILGDKSKAMESVTNWARATGEFAVNYGSELDNSLSNTSQYRQALWQVIEEISVEANFSLQTVFEISRIIDPLIDQAVYAFSTAYVESYRNTLSHAQEVFLELSAPVVPILEGVAVLPIIGDVDTHRASLLMETALRESTQKSLTHMFIDLSGVTIVDTMVANNIFSIIYSLQLLGVKGILSGIRPEVAQTMVHLGIDFSSIQTHSTLKQALAKHIFE</sequence>
<dbReference type="PROSITE" id="PS50801">
    <property type="entry name" value="STAS"/>
    <property type="match status" value="1"/>
</dbReference>
<keyword evidence="4" id="KW-1185">Reference proteome</keyword>
<organism evidence="3 4">
    <name type="scientific">Guptibacillus hwajinpoensis</name>
    <dbReference type="NCBI Taxonomy" id="208199"/>
    <lineage>
        <taxon>Bacteria</taxon>
        <taxon>Bacillati</taxon>
        <taxon>Bacillota</taxon>
        <taxon>Bacilli</taxon>
        <taxon>Bacillales</taxon>
        <taxon>Guptibacillaceae</taxon>
        <taxon>Guptibacillus</taxon>
    </lineage>
</organism>
<dbReference type="PANTHER" id="PTHR33745:SF3">
    <property type="entry name" value="RSBT CO-ANTAGONIST PROTEIN RSBRC"/>
    <property type="match status" value="1"/>
</dbReference>
<evidence type="ECO:0000313" key="4">
    <source>
        <dbReference type="Proteomes" id="UP001226720"/>
    </source>
</evidence>
<dbReference type="Pfam" id="PF01740">
    <property type="entry name" value="STAS"/>
    <property type="match status" value="1"/>
</dbReference>
<name>A0ABU0K5B6_9BACL</name>
<dbReference type="Gene3D" id="3.30.750.24">
    <property type="entry name" value="STAS domain"/>
    <property type="match status" value="1"/>
</dbReference>
<evidence type="ECO:0000259" key="2">
    <source>
        <dbReference type="PROSITE" id="PS50801"/>
    </source>
</evidence>
<gene>
    <name evidence="3" type="ORF">QO000_003534</name>
</gene>
<protein>
    <submittedName>
        <fullName evidence="3">RsbT co-antagonist protein RsbR</fullName>
    </submittedName>
</protein>
<dbReference type="SUPFAM" id="SSF52091">
    <property type="entry name" value="SpoIIaa-like"/>
    <property type="match status" value="1"/>
</dbReference>